<comment type="caution">
    <text evidence="2">The sequence shown here is derived from an EMBL/GenBank/DDBJ whole genome shotgun (WGS) entry which is preliminary data.</text>
</comment>
<evidence type="ECO:0000313" key="2">
    <source>
        <dbReference type="EMBL" id="ELY79841.1"/>
    </source>
</evidence>
<sequence>MSPATLQEHSSVETFFNVVETETLALLEHLSFEFLEEFDVFAPAETGRTRDHEPPELMRSFLHCYYKDSYGICPVERELQNTVAWLSCGFDRPPSRDAVDRFLTDLEHVVDEIFDHLVEQAARLGLLDLTYCIDSTDVRTMPADQDASKCYDPTAEEYYYGYGCTIVSAGQKIEQPIWMVGDNGYDTLDWHDHLLTAGVVPVAPYNARNTDDPKDIEYRVEDRVTEHSKDVQLKQSTLDETYNRRTGVERTNNAVKDCGLGHVRARGRVHARARVFLALVSVSLFRSPIMNEETIQGALAASGSGTLAAIFGSNTVEIVVGAVASQLVDNSLSLAYYDYDLNYKIGSEKMVSAGYGIGPWKPGKSGLIEVATKRGHSSRCDWS</sequence>
<dbReference type="GO" id="GO:0006313">
    <property type="term" value="P:DNA transposition"/>
    <property type="evidence" value="ECO:0007669"/>
    <property type="project" value="InterPro"/>
</dbReference>
<evidence type="ECO:0000313" key="3">
    <source>
        <dbReference type="Proteomes" id="UP000011618"/>
    </source>
</evidence>
<dbReference type="Proteomes" id="UP000011618">
    <property type="component" value="Unassembled WGS sequence"/>
</dbReference>
<dbReference type="GO" id="GO:0003677">
    <property type="term" value="F:DNA binding"/>
    <property type="evidence" value="ECO:0007669"/>
    <property type="project" value="InterPro"/>
</dbReference>
<organism evidence="2 3">
    <name type="scientific">Natrinema pallidum DSM 3751</name>
    <dbReference type="NCBI Taxonomy" id="1227495"/>
    <lineage>
        <taxon>Archaea</taxon>
        <taxon>Methanobacteriati</taxon>
        <taxon>Methanobacteriota</taxon>
        <taxon>Stenosarchaea group</taxon>
        <taxon>Halobacteria</taxon>
        <taxon>Halobacteriales</taxon>
        <taxon>Natrialbaceae</taxon>
        <taxon>Natrinema</taxon>
    </lineage>
</organism>
<dbReference type="Pfam" id="PF01609">
    <property type="entry name" value="DDE_Tnp_1"/>
    <property type="match status" value="1"/>
</dbReference>
<dbReference type="EMBL" id="AOII01000037">
    <property type="protein sequence ID" value="ELY79841.1"/>
    <property type="molecule type" value="Genomic_DNA"/>
</dbReference>
<name>L9Z1P9_9EURY</name>
<reference evidence="2 3" key="1">
    <citation type="journal article" date="2014" name="PLoS Genet.">
        <title>Phylogenetically driven sequencing of extremely halophilic archaea reveals strategies for static and dynamic osmo-response.</title>
        <authorList>
            <person name="Becker E.A."/>
            <person name="Seitzer P.M."/>
            <person name="Tritt A."/>
            <person name="Larsen D."/>
            <person name="Krusor M."/>
            <person name="Yao A.I."/>
            <person name="Wu D."/>
            <person name="Madern D."/>
            <person name="Eisen J.A."/>
            <person name="Darling A.E."/>
            <person name="Facciotti M.T."/>
        </authorList>
    </citation>
    <scope>NUCLEOTIDE SEQUENCE [LARGE SCALE GENOMIC DNA]</scope>
    <source>
        <strain evidence="2 3">DSM 3751</strain>
    </source>
</reference>
<accession>L9Z1P9</accession>
<evidence type="ECO:0000259" key="1">
    <source>
        <dbReference type="Pfam" id="PF01609"/>
    </source>
</evidence>
<gene>
    <name evidence="2" type="ORF">C487_05639</name>
</gene>
<dbReference type="eggNOG" id="arCOG04442">
    <property type="taxonomic scope" value="Archaea"/>
</dbReference>
<proteinExistence type="predicted"/>
<dbReference type="GO" id="GO:0004803">
    <property type="term" value="F:transposase activity"/>
    <property type="evidence" value="ECO:0007669"/>
    <property type="project" value="InterPro"/>
</dbReference>
<dbReference type="InterPro" id="IPR002559">
    <property type="entry name" value="Transposase_11"/>
</dbReference>
<dbReference type="AlphaFoldDB" id="L9Z1P9"/>
<dbReference type="eggNOG" id="arCOG10635">
    <property type="taxonomic scope" value="Archaea"/>
</dbReference>
<feature type="domain" description="Transposase IS4-like" evidence="1">
    <location>
        <begin position="175"/>
        <end position="281"/>
    </location>
</feature>
<protein>
    <recommendedName>
        <fullName evidence="1">Transposase IS4-like domain-containing protein</fullName>
    </recommendedName>
</protein>